<comment type="similarity">
    <text evidence="1">Belongs to the LysR transcriptional regulatory family.</text>
</comment>
<evidence type="ECO:0000256" key="2">
    <source>
        <dbReference type="ARBA" id="ARBA00023015"/>
    </source>
</evidence>
<dbReference type="CDD" id="cd08417">
    <property type="entry name" value="PBP2_Nitroaromatics_like"/>
    <property type="match status" value="1"/>
</dbReference>
<keyword evidence="3" id="KW-0238">DNA-binding</keyword>
<dbReference type="RefSeq" id="WP_064062352.1">
    <property type="nucleotide sequence ID" value="NZ_LPZN01000002.1"/>
</dbReference>
<evidence type="ECO:0000259" key="5">
    <source>
        <dbReference type="PROSITE" id="PS50931"/>
    </source>
</evidence>
<dbReference type="GO" id="GO:0003677">
    <property type="term" value="F:DNA binding"/>
    <property type="evidence" value="ECO:0007669"/>
    <property type="project" value="UniProtKB-KW"/>
</dbReference>
<dbReference type="GO" id="GO:0003700">
    <property type="term" value="F:DNA-binding transcription factor activity"/>
    <property type="evidence" value="ECO:0007669"/>
    <property type="project" value="InterPro"/>
</dbReference>
<dbReference type="SUPFAM" id="SSF46785">
    <property type="entry name" value="Winged helix' DNA-binding domain"/>
    <property type="match status" value="1"/>
</dbReference>
<evidence type="ECO:0000256" key="1">
    <source>
        <dbReference type="ARBA" id="ARBA00009437"/>
    </source>
</evidence>
<dbReference type="Gene3D" id="1.10.10.10">
    <property type="entry name" value="Winged helix-like DNA-binding domain superfamily/Winged helix DNA-binding domain"/>
    <property type="match status" value="1"/>
</dbReference>
<evidence type="ECO:0000313" key="7">
    <source>
        <dbReference type="Proteomes" id="UP000254569"/>
    </source>
</evidence>
<dbReference type="PANTHER" id="PTHR30118:SF15">
    <property type="entry name" value="TRANSCRIPTIONAL REGULATORY PROTEIN"/>
    <property type="match status" value="1"/>
</dbReference>
<dbReference type="InterPro" id="IPR037402">
    <property type="entry name" value="YidZ_PBP2"/>
</dbReference>
<feature type="domain" description="HTH lysR-type" evidence="5">
    <location>
        <begin position="6"/>
        <end position="63"/>
    </location>
</feature>
<protein>
    <submittedName>
        <fullName evidence="6">LysR family transcriptional regulator</fullName>
    </submittedName>
</protein>
<dbReference type="Pfam" id="PF00126">
    <property type="entry name" value="HTH_1"/>
    <property type="match status" value="1"/>
</dbReference>
<dbReference type="InterPro" id="IPR050389">
    <property type="entry name" value="LysR-type_TF"/>
</dbReference>
<organism evidence="6 7">
    <name type="scientific">Rhodococcus gordoniae</name>
    <dbReference type="NCBI Taxonomy" id="223392"/>
    <lineage>
        <taxon>Bacteria</taxon>
        <taxon>Bacillati</taxon>
        <taxon>Actinomycetota</taxon>
        <taxon>Actinomycetes</taxon>
        <taxon>Mycobacteriales</taxon>
        <taxon>Nocardiaceae</taxon>
        <taxon>Rhodococcus</taxon>
    </lineage>
</organism>
<dbReference type="PRINTS" id="PR00039">
    <property type="entry name" value="HTHLYSR"/>
</dbReference>
<keyword evidence="2" id="KW-0805">Transcription regulation</keyword>
<sequence>MDLRRVDLNLLVVLDVLLSERNVTRAARRLNMSQPATSTALARLRKQFDDPLLVKSGRTLRLTARAQAIVEPLREVLRTLERSVLTAPGFDPATDSRTFTIMTGDYAEITLLRLLVRGSTPADIRFDLLPLNGAGLDAFRRFEIDLAVLPEYVLESPEFENCRKRVVLSDRFVGAVWSGHPYTGTKLTREVLGRYPLLSYAPYSEDTNLGRALLRAGVVARVGATSGNLAVLPYALENTRLITFLPERMARHLAEAASLRILEPTFPLPPLREFAVWHAERDADPAHTWLRAQLDPVVERRRVAAQAG</sequence>
<keyword evidence="4" id="KW-0804">Transcription</keyword>
<dbReference type="InterPro" id="IPR000847">
    <property type="entry name" value="LysR_HTH_N"/>
</dbReference>
<evidence type="ECO:0000256" key="4">
    <source>
        <dbReference type="ARBA" id="ARBA00023163"/>
    </source>
</evidence>
<dbReference type="InterPro" id="IPR005119">
    <property type="entry name" value="LysR_subst-bd"/>
</dbReference>
<dbReference type="Proteomes" id="UP000254569">
    <property type="component" value="Unassembled WGS sequence"/>
</dbReference>
<dbReference type="InterPro" id="IPR036390">
    <property type="entry name" value="WH_DNA-bd_sf"/>
</dbReference>
<dbReference type="Pfam" id="PF03466">
    <property type="entry name" value="LysR_substrate"/>
    <property type="match status" value="1"/>
</dbReference>
<keyword evidence="7" id="KW-1185">Reference proteome</keyword>
<accession>A0A379M0W6</accession>
<dbReference type="Gene3D" id="3.40.190.10">
    <property type="entry name" value="Periplasmic binding protein-like II"/>
    <property type="match status" value="2"/>
</dbReference>
<dbReference type="EMBL" id="UGVI01000001">
    <property type="protein sequence ID" value="SUE15941.1"/>
    <property type="molecule type" value="Genomic_DNA"/>
</dbReference>
<dbReference type="SUPFAM" id="SSF53850">
    <property type="entry name" value="Periplasmic binding protein-like II"/>
    <property type="match status" value="1"/>
</dbReference>
<dbReference type="AlphaFoldDB" id="A0A379M0W6"/>
<dbReference type="OrthoDB" id="8717159at2"/>
<dbReference type="PANTHER" id="PTHR30118">
    <property type="entry name" value="HTH-TYPE TRANSCRIPTIONAL REGULATOR LEUO-RELATED"/>
    <property type="match status" value="1"/>
</dbReference>
<evidence type="ECO:0000256" key="3">
    <source>
        <dbReference type="ARBA" id="ARBA00023125"/>
    </source>
</evidence>
<proteinExistence type="inferred from homology"/>
<dbReference type="PROSITE" id="PS50931">
    <property type="entry name" value="HTH_LYSR"/>
    <property type="match status" value="1"/>
</dbReference>
<reference evidence="6 7" key="1">
    <citation type="submission" date="2018-06" db="EMBL/GenBank/DDBJ databases">
        <authorList>
            <consortium name="Pathogen Informatics"/>
            <person name="Doyle S."/>
        </authorList>
    </citation>
    <scope>NUCLEOTIDE SEQUENCE [LARGE SCALE GENOMIC DNA]</scope>
    <source>
        <strain evidence="6 7">NCTC13296</strain>
    </source>
</reference>
<name>A0A379M0W6_9NOCA</name>
<dbReference type="InterPro" id="IPR036388">
    <property type="entry name" value="WH-like_DNA-bd_sf"/>
</dbReference>
<evidence type="ECO:0000313" key="6">
    <source>
        <dbReference type="EMBL" id="SUE15941.1"/>
    </source>
</evidence>
<gene>
    <name evidence="6" type="primary">nodD2</name>
    <name evidence="6" type="ORF">NCTC13296_02805</name>
</gene>